<keyword evidence="4" id="KW-1185">Reference proteome</keyword>
<dbReference type="VEuPathDB" id="FungiDB:ASPZODRAFT_129235"/>
<dbReference type="InterPro" id="IPR003034">
    <property type="entry name" value="SAP_dom"/>
</dbReference>
<evidence type="ECO:0000313" key="4">
    <source>
        <dbReference type="Proteomes" id="UP000184188"/>
    </source>
</evidence>
<dbReference type="Pfam" id="PF16294">
    <property type="entry name" value="RSB_motif"/>
    <property type="match status" value="1"/>
</dbReference>
<feature type="region of interest" description="Disordered" evidence="1">
    <location>
        <begin position="459"/>
        <end position="508"/>
    </location>
</feature>
<feature type="domain" description="SAP" evidence="2">
    <location>
        <begin position="3"/>
        <end position="39"/>
    </location>
</feature>
<dbReference type="InterPro" id="IPR036361">
    <property type="entry name" value="SAP_dom_sf"/>
</dbReference>
<dbReference type="SUPFAM" id="SSF54928">
    <property type="entry name" value="RNA-binding domain, RBD"/>
    <property type="match status" value="1"/>
</dbReference>
<dbReference type="STRING" id="1073090.A0A1L9SPE6"/>
<gene>
    <name evidence="3" type="ORF">ASPZODRAFT_129235</name>
</gene>
<dbReference type="InterPro" id="IPR035979">
    <property type="entry name" value="RBD_domain_sf"/>
</dbReference>
<feature type="region of interest" description="Disordered" evidence="1">
    <location>
        <begin position="37"/>
        <end position="311"/>
    </location>
</feature>
<sequence length="602" mass="66196">MADYSQWKVTDLKAELKRRGIPQTGLRLKQNFVDRLIEDDANSGPGGVEEAQAKSDDQAEPKTSDAPDGEGAQTDSQEAAPEGVVAKEPRQTEEDVTGKPEDNDQKEEEEEASEHPPDKTAASPVQEKEVEPAGPEMPPAAAEPVTEAPKATEDSAIADVQPETADGGESRAEEAGRTGTQVSETNTGLSTPLPMEEVLEDARKRKRRSPSPVPTPRTLAIKRARIEEKDEDPQVNLKEDASVEETFPVEDAQPTSEPREKEASEERDVPRRPSVTEDARLKKQDARFKGLFAATEREPTRPTSPPADAGTGDAEVEAALHVATAALYIDGLMRPLQPNGLRNHLVNLASAPGTSPNPDVILHFYLDQIKTHCFATFASVSAASRVRSALHGTVWPNERNRKVLFADFVPETQAQKWVDTEEQAQRRGGSLLRWIVKYEPTDHGVEAVHQEVDARAAAGINQPRNRDQLAAPLAPPTGPRGSISQRDRRPSTLPAPSEPSSRPGQGFKALDDLFSYTKTKPKLYYLPVAREVADRRLDRFDELVRKGSFPRHGGDEMRRISFEDTDQFVDNGPEYPDFGQRNRPRRRGRGGGGLGSSWRGRD</sequence>
<feature type="compositionally biased region" description="Basic and acidic residues" evidence="1">
    <location>
        <begin position="51"/>
        <end position="65"/>
    </location>
</feature>
<protein>
    <recommendedName>
        <fullName evidence="2">SAP domain-containing protein</fullName>
    </recommendedName>
</protein>
<dbReference type="PANTHER" id="PTHR47031:SF3">
    <property type="entry name" value="SAP DOMAIN-CONTAINING PROTEIN"/>
    <property type="match status" value="1"/>
</dbReference>
<dbReference type="Gene3D" id="1.10.720.30">
    <property type="entry name" value="SAP domain"/>
    <property type="match status" value="1"/>
</dbReference>
<feature type="compositionally biased region" description="Low complexity" evidence="1">
    <location>
        <begin position="139"/>
        <end position="149"/>
    </location>
</feature>
<dbReference type="InterPro" id="IPR032552">
    <property type="entry name" value="RSB_motif"/>
</dbReference>
<dbReference type="Pfam" id="PF02037">
    <property type="entry name" value="SAP"/>
    <property type="match status" value="1"/>
</dbReference>
<feature type="compositionally biased region" description="Polar residues" evidence="1">
    <location>
        <begin position="178"/>
        <end position="190"/>
    </location>
</feature>
<dbReference type="RefSeq" id="XP_022583417.1">
    <property type="nucleotide sequence ID" value="XM_022722219.1"/>
</dbReference>
<feature type="region of interest" description="Disordered" evidence="1">
    <location>
        <begin position="564"/>
        <end position="602"/>
    </location>
</feature>
<dbReference type="GO" id="GO:0003676">
    <property type="term" value="F:nucleic acid binding"/>
    <property type="evidence" value="ECO:0007669"/>
    <property type="project" value="InterPro"/>
</dbReference>
<dbReference type="EMBL" id="KV878338">
    <property type="protein sequence ID" value="OJJ48907.1"/>
    <property type="molecule type" value="Genomic_DNA"/>
</dbReference>
<dbReference type="SUPFAM" id="SSF68906">
    <property type="entry name" value="SAP domain"/>
    <property type="match status" value="1"/>
</dbReference>
<evidence type="ECO:0000313" key="3">
    <source>
        <dbReference type="EMBL" id="OJJ48907.1"/>
    </source>
</evidence>
<dbReference type="PANTHER" id="PTHR47031">
    <property type="entry name" value="SAP DNA-BINDING DOMAIN-CONTAINING PROTEIN"/>
    <property type="match status" value="1"/>
</dbReference>
<feature type="compositionally biased region" description="Basic and acidic residues" evidence="1">
    <location>
        <begin position="85"/>
        <end position="103"/>
    </location>
</feature>
<dbReference type="GeneID" id="34608684"/>
<name>A0A1L9SPE6_9EURO</name>
<dbReference type="OrthoDB" id="5348404at2759"/>
<dbReference type="AlphaFoldDB" id="A0A1L9SPE6"/>
<evidence type="ECO:0000259" key="2">
    <source>
        <dbReference type="Pfam" id="PF02037"/>
    </source>
</evidence>
<dbReference type="CDD" id="cd12432">
    <property type="entry name" value="RRM_ACINU"/>
    <property type="match status" value="1"/>
</dbReference>
<organism evidence="3 4">
    <name type="scientific">Penicilliopsis zonata CBS 506.65</name>
    <dbReference type="NCBI Taxonomy" id="1073090"/>
    <lineage>
        <taxon>Eukaryota</taxon>
        <taxon>Fungi</taxon>
        <taxon>Dikarya</taxon>
        <taxon>Ascomycota</taxon>
        <taxon>Pezizomycotina</taxon>
        <taxon>Eurotiomycetes</taxon>
        <taxon>Eurotiomycetidae</taxon>
        <taxon>Eurotiales</taxon>
        <taxon>Aspergillaceae</taxon>
        <taxon>Penicilliopsis</taxon>
    </lineage>
</organism>
<proteinExistence type="predicted"/>
<feature type="compositionally biased region" description="Basic and acidic residues" evidence="1">
    <location>
        <begin position="257"/>
        <end position="288"/>
    </location>
</feature>
<dbReference type="InterPro" id="IPR034257">
    <property type="entry name" value="Acinus_RRM"/>
</dbReference>
<evidence type="ECO:0000256" key="1">
    <source>
        <dbReference type="SAM" id="MobiDB-lite"/>
    </source>
</evidence>
<accession>A0A1L9SPE6</accession>
<dbReference type="Proteomes" id="UP000184188">
    <property type="component" value="Unassembled WGS sequence"/>
</dbReference>
<reference evidence="4" key="1">
    <citation type="journal article" date="2017" name="Genome Biol.">
        <title>Comparative genomics reveals high biological diversity and specific adaptations in the industrially and medically important fungal genus Aspergillus.</title>
        <authorList>
            <person name="de Vries R.P."/>
            <person name="Riley R."/>
            <person name="Wiebenga A."/>
            <person name="Aguilar-Osorio G."/>
            <person name="Amillis S."/>
            <person name="Uchima C.A."/>
            <person name="Anderluh G."/>
            <person name="Asadollahi M."/>
            <person name="Askin M."/>
            <person name="Barry K."/>
            <person name="Battaglia E."/>
            <person name="Bayram O."/>
            <person name="Benocci T."/>
            <person name="Braus-Stromeyer S.A."/>
            <person name="Caldana C."/>
            <person name="Canovas D."/>
            <person name="Cerqueira G.C."/>
            <person name="Chen F."/>
            <person name="Chen W."/>
            <person name="Choi C."/>
            <person name="Clum A."/>
            <person name="Dos Santos R.A."/>
            <person name="Damasio A.R."/>
            <person name="Diallinas G."/>
            <person name="Emri T."/>
            <person name="Fekete E."/>
            <person name="Flipphi M."/>
            <person name="Freyberg S."/>
            <person name="Gallo A."/>
            <person name="Gournas C."/>
            <person name="Habgood R."/>
            <person name="Hainaut M."/>
            <person name="Harispe M.L."/>
            <person name="Henrissat B."/>
            <person name="Hilden K.S."/>
            <person name="Hope R."/>
            <person name="Hossain A."/>
            <person name="Karabika E."/>
            <person name="Karaffa L."/>
            <person name="Karanyi Z."/>
            <person name="Krasevec N."/>
            <person name="Kuo A."/>
            <person name="Kusch H."/>
            <person name="LaButti K."/>
            <person name="Lagendijk E.L."/>
            <person name="Lapidus A."/>
            <person name="Levasseur A."/>
            <person name="Lindquist E."/>
            <person name="Lipzen A."/>
            <person name="Logrieco A.F."/>
            <person name="MacCabe A."/>
            <person name="Maekelae M.R."/>
            <person name="Malavazi I."/>
            <person name="Melin P."/>
            <person name="Meyer V."/>
            <person name="Mielnichuk N."/>
            <person name="Miskei M."/>
            <person name="Molnar A.P."/>
            <person name="Mule G."/>
            <person name="Ngan C.Y."/>
            <person name="Orejas M."/>
            <person name="Orosz E."/>
            <person name="Ouedraogo J.P."/>
            <person name="Overkamp K.M."/>
            <person name="Park H.-S."/>
            <person name="Perrone G."/>
            <person name="Piumi F."/>
            <person name="Punt P.J."/>
            <person name="Ram A.F."/>
            <person name="Ramon A."/>
            <person name="Rauscher S."/>
            <person name="Record E."/>
            <person name="Riano-Pachon D.M."/>
            <person name="Robert V."/>
            <person name="Roehrig J."/>
            <person name="Ruller R."/>
            <person name="Salamov A."/>
            <person name="Salih N.S."/>
            <person name="Samson R.A."/>
            <person name="Sandor E."/>
            <person name="Sanguinetti M."/>
            <person name="Schuetze T."/>
            <person name="Sepcic K."/>
            <person name="Shelest E."/>
            <person name="Sherlock G."/>
            <person name="Sophianopoulou V."/>
            <person name="Squina F.M."/>
            <person name="Sun H."/>
            <person name="Susca A."/>
            <person name="Todd R.B."/>
            <person name="Tsang A."/>
            <person name="Unkles S.E."/>
            <person name="van de Wiele N."/>
            <person name="van Rossen-Uffink D."/>
            <person name="Oliveira J.V."/>
            <person name="Vesth T.C."/>
            <person name="Visser J."/>
            <person name="Yu J.-H."/>
            <person name="Zhou M."/>
            <person name="Andersen M.R."/>
            <person name="Archer D.B."/>
            <person name="Baker S.E."/>
            <person name="Benoit I."/>
            <person name="Brakhage A.A."/>
            <person name="Braus G.H."/>
            <person name="Fischer R."/>
            <person name="Frisvad J.C."/>
            <person name="Goldman G.H."/>
            <person name="Houbraken J."/>
            <person name="Oakley B."/>
            <person name="Pocsi I."/>
            <person name="Scazzocchio C."/>
            <person name="Seiboth B."/>
            <person name="vanKuyk P.A."/>
            <person name="Wortman J."/>
            <person name="Dyer P.S."/>
            <person name="Grigoriev I.V."/>
        </authorList>
    </citation>
    <scope>NUCLEOTIDE SEQUENCE [LARGE SCALE GENOMIC DNA]</scope>
    <source>
        <strain evidence="4">CBS 506.65</strain>
    </source>
</reference>